<keyword evidence="1" id="KW-1133">Transmembrane helix</keyword>
<dbReference type="EMBL" id="DWYC01000043">
    <property type="protein sequence ID" value="HJB56688.1"/>
    <property type="molecule type" value="Genomic_DNA"/>
</dbReference>
<protein>
    <submittedName>
        <fullName evidence="3">M56 family metallopeptidase</fullName>
    </submittedName>
</protein>
<feature type="domain" description="Peptidase M56" evidence="2">
    <location>
        <begin position="8"/>
        <end position="304"/>
    </location>
</feature>
<evidence type="ECO:0000256" key="1">
    <source>
        <dbReference type="SAM" id="Phobius"/>
    </source>
</evidence>
<comment type="caution">
    <text evidence="3">The sequence shown here is derived from an EMBL/GenBank/DDBJ whole genome shotgun (WGS) entry which is preliminary data.</text>
</comment>
<feature type="transmembrane region" description="Helical" evidence="1">
    <location>
        <begin position="113"/>
        <end position="133"/>
    </location>
</feature>
<dbReference type="Pfam" id="PF05569">
    <property type="entry name" value="Peptidase_M56"/>
    <property type="match status" value="1"/>
</dbReference>
<gene>
    <name evidence="3" type="ORF">H9714_03955</name>
</gene>
<dbReference type="AlphaFoldDB" id="A0A9D2MBN6"/>
<proteinExistence type="predicted"/>
<accession>A0A9D2MBN6</accession>
<keyword evidence="1" id="KW-0472">Membrane</keyword>
<dbReference type="InterPro" id="IPR008756">
    <property type="entry name" value="Peptidase_M56"/>
</dbReference>
<name>A0A9D2MBN6_9FIRM</name>
<keyword evidence="1" id="KW-0812">Transmembrane</keyword>
<sequence>MEGMFFRVLTVSLTCSAVLLPLLLLAPRLQNRYAARTLYVLWLLLALRLAVPVDLSLPRAPVKVAAPDYVVSLPAAPAGEAEGSGAREPAIRDLPGADSPAAPAVPEARVRTVSLWELLTLVWAGGAVWLVVLRGSGYWFSRRALLHFSRPAGEALQEEARNLAASLGCRRTPPVRLHGALQTPMVLGLFRPVVLLPKEMGEEERQVALAHELCHVKRHDVAYKTLLLVTTTIHWFNPLVWWMSRAAGRNLELCCDDQVVQGRDAAFRRQYGALLLRTAAVKDGPALSTQFGGSGEQMRRRLKNLFSRKRNSALLVALVLLGALALGALVAWEDGTAGEPLSAGEALGALEESVRYEDGTLSFTLPAGEPPAAWNILVSGRARMGEDGFRSVHYLEGEDWQPGETYSVDLSEAALGLVELNLDVYLGEEEREIDLIPFVRAGWPVYENETYGFTLTLPPSWAGNYEVREDNEGGYYSLYDTELENLQLANLTVTGAEMEYAADWGWTLLGHGESWYVYLNYIQGDIGLDALAPSDPVRLGWEARMADLRAMGGGALAFRGDGDFPVAPVYVNETYGFTLTLPQSWADRYEAVVDHAAQRGVQIVDFYQTDRGNGDGQLFTLCVEETAEYEAQFGDERVDFLPANSLWLGEVGEYTVYLWFVSDVRFDLDDETIAYEYSQMLQDAEEFLAPSKFHRLEPEGGTASYVNEAHGFTLTLPESWARSGAVAETGPDSALFYDPALGEEAGAVATLGVWTAFPAAITGEPYLLEGSREGRYVYLEFRDPGGVDAPEYQTLYEDLQALPGQYLTGETETASGGEIQTWKDLARREQEEQDRILGWYQGVPPENPVLRTFSAEELAAAGYWPEEGVDAYTFYELPGAPGTREEFVTALYNQFVPAMADEVYNFTLLGVRAPCLFLEGKMWRLDMEGWGVWYSYDWDSFTVLESSEDRLVYSLEGYCNFSNVGDLPDRKTWYFTLERDPEFGLWRYADFRSESGLGLF</sequence>
<evidence type="ECO:0000313" key="4">
    <source>
        <dbReference type="Proteomes" id="UP000824208"/>
    </source>
</evidence>
<reference evidence="3" key="2">
    <citation type="submission" date="2021-04" db="EMBL/GenBank/DDBJ databases">
        <authorList>
            <person name="Gilroy R."/>
        </authorList>
    </citation>
    <scope>NUCLEOTIDE SEQUENCE</scope>
    <source>
        <strain evidence="3">CHK189-11263</strain>
    </source>
</reference>
<organism evidence="3 4">
    <name type="scientific">Candidatus Flavonifractor intestinipullorum</name>
    <dbReference type="NCBI Taxonomy" id="2838587"/>
    <lineage>
        <taxon>Bacteria</taxon>
        <taxon>Bacillati</taxon>
        <taxon>Bacillota</taxon>
        <taxon>Clostridia</taxon>
        <taxon>Eubacteriales</taxon>
        <taxon>Oscillospiraceae</taxon>
        <taxon>Flavonifractor</taxon>
    </lineage>
</organism>
<dbReference type="Proteomes" id="UP000824208">
    <property type="component" value="Unassembled WGS sequence"/>
</dbReference>
<reference evidence="3" key="1">
    <citation type="journal article" date="2021" name="PeerJ">
        <title>Extensive microbial diversity within the chicken gut microbiome revealed by metagenomics and culture.</title>
        <authorList>
            <person name="Gilroy R."/>
            <person name="Ravi A."/>
            <person name="Getino M."/>
            <person name="Pursley I."/>
            <person name="Horton D.L."/>
            <person name="Alikhan N.F."/>
            <person name="Baker D."/>
            <person name="Gharbi K."/>
            <person name="Hall N."/>
            <person name="Watson M."/>
            <person name="Adriaenssens E.M."/>
            <person name="Foster-Nyarko E."/>
            <person name="Jarju S."/>
            <person name="Secka A."/>
            <person name="Antonio M."/>
            <person name="Oren A."/>
            <person name="Chaudhuri R.R."/>
            <person name="La Ragione R."/>
            <person name="Hildebrand F."/>
            <person name="Pallen M.J."/>
        </authorList>
    </citation>
    <scope>NUCLEOTIDE SEQUENCE</scope>
    <source>
        <strain evidence="3">CHK189-11263</strain>
    </source>
</reference>
<feature type="transmembrane region" description="Helical" evidence="1">
    <location>
        <begin position="33"/>
        <end position="51"/>
    </location>
</feature>
<feature type="transmembrane region" description="Helical" evidence="1">
    <location>
        <begin position="6"/>
        <end position="26"/>
    </location>
</feature>
<dbReference type="PANTHER" id="PTHR34978:SF3">
    <property type="entry name" value="SLR0241 PROTEIN"/>
    <property type="match status" value="1"/>
</dbReference>
<dbReference type="InterPro" id="IPR052173">
    <property type="entry name" value="Beta-lactam_resp_regulator"/>
</dbReference>
<dbReference type="PANTHER" id="PTHR34978">
    <property type="entry name" value="POSSIBLE SENSOR-TRANSDUCER PROTEIN BLAR"/>
    <property type="match status" value="1"/>
</dbReference>
<dbReference type="CDD" id="cd07341">
    <property type="entry name" value="M56_BlaR1_MecR1_like"/>
    <property type="match status" value="1"/>
</dbReference>
<evidence type="ECO:0000313" key="3">
    <source>
        <dbReference type="EMBL" id="HJB56688.1"/>
    </source>
</evidence>
<evidence type="ECO:0000259" key="2">
    <source>
        <dbReference type="Pfam" id="PF05569"/>
    </source>
</evidence>
<feature type="transmembrane region" description="Helical" evidence="1">
    <location>
        <begin position="313"/>
        <end position="332"/>
    </location>
</feature>